<dbReference type="GO" id="GO:0005886">
    <property type="term" value="C:plasma membrane"/>
    <property type="evidence" value="ECO:0007669"/>
    <property type="project" value="TreeGrafter"/>
</dbReference>
<dbReference type="AlphaFoldDB" id="Q2S7Z8"/>
<feature type="transmembrane region" description="Helical" evidence="1">
    <location>
        <begin position="12"/>
        <end position="32"/>
    </location>
</feature>
<feature type="transmembrane region" description="Helical" evidence="1">
    <location>
        <begin position="524"/>
        <end position="549"/>
    </location>
</feature>
<dbReference type="STRING" id="349521.HCH_06591"/>
<dbReference type="SUPFAM" id="SSF82693">
    <property type="entry name" value="Multidrug efflux transporter AcrB pore domain, PN1, PN2, PC1 and PC2 subdomains"/>
    <property type="match status" value="3"/>
</dbReference>
<dbReference type="RefSeq" id="WP_011400278.1">
    <property type="nucleotide sequence ID" value="NC_007645.1"/>
</dbReference>
<feature type="transmembrane region" description="Helical" evidence="1">
    <location>
        <begin position="857"/>
        <end position="876"/>
    </location>
</feature>
<keyword evidence="1" id="KW-0812">Transmembrane</keyword>
<proteinExistence type="predicted"/>
<reference evidence="2 3" key="1">
    <citation type="journal article" date="2005" name="Nucleic Acids Res.">
        <title>Genomic blueprint of Hahella chejuensis, a marine microbe producing an algicidal agent.</title>
        <authorList>
            <person name="Jeong H."/>
            <person name="Yim J.H."/>
            <person name="Lee C."/>
            <person name="Choi S.-H."/>
            <person name="Park Y.K."/>
            <person name="Yoon S.H."/>
            <person name="Hur C.-G."/>
            <person name="Kang H.-Y."/>
            <person name="Kim D."/>
            <person name="Lee H.H."/>
            <person name="Park K.H."/>
            <person name="Park S.-H."/>
            <person name="Park H.-S."/>
            <person name="Lee H.K."/>
            <person name="Oh T.K."/>
            <person name="Kim J.F."/>
        </authorList>
    </citation>
    <scope>NUCLEOTIDE SEQUENCE [LARGE SCALE GENOMIC DNA]</scope>
    <source>
        <strain evidence="2 3">KCTC 2396</strain>
    </source>
</reference>
<dbReference type="Pfam" id="PF00873">
    <property type="entry name" value="ACR_tran"/>
    <property type="match status" value="1"/>
</dbReference>
<keyword evidence="1" id="KW-0472">Membrane</keyword>
<dbReference type="SUPFAM" id="SSF82866">
    <property type="entry name" value="Multidrug efflux transporter AcrB transmembrane domain"/>
    <property type="match status" value="2"/>
</dbReference>
<gene>
    <name evidence="2" type="ordered locus">HCH_06591</name>
</gene>
<keyword evidence="3" id="KW-1185">Reference proteome</keyword>
<feature type="transmembrane region" description="Helical" evidence="1">
    <location>
        <begin position="428"/>
        <end position="448"/>
    </location>
</feature>
<evidence type="ECO:0000256" key="1">
    <source>
        <dbReference type="SAM" id="Phobius"/>
    </source>
</evidence>
<dbReference type="InterPro" id="IPR001036">
    <property type="entry name" value="Acrflvin-R"/>
</dbReference>
<feature type="transmembrane region" description="Helical" evidence="1">
    <location>
        <begin position="883"/>
        <end position="903"/>
    </location>
</feature>
<dbReference type="Gene3D" id="3.30.70.1440">
    <property type="entry name" value="Multidrug efflux transporter AcrB pore domain"/>
    <property type="match status" value="1"/>
</dbReference>
<dbReference type="Proteomes" id="UP000000238">
    <property type="component" value="Chromosome"/>
</dbReference>
<dbReference type="PRINTS" id="PR00702">
    <property type="entry name" value="ACRIFLAVINRP"/>
</dbReference>
<feature type="transmembrane region" description="Helical" evidence="1">
    <location>
        <begin position="955"/>
        <end position="974"/>
    </location>
</feature>
<organism evidence="2 3">
    <name type="scientific">Hahella chejuensis (strain KCTC 2396)</name>
    <dbReference type="NCBI Taxonomy" id="349521"/>
    <lineage>
        <taxon>Bacteria</taxon>
        <taxon>Pseudomonadati</taxon>
        <taxon>Pseudomonadota</taxon>
        <taxon>Gammaproteobacteria</taxon>
        <taxon>Oceanospirillales</taxon>
        <taxon>Hahellaceae</taxon>
        <taxon>Hahella</taxon>
    </lineage>
</organism>
<dbReference type="SUPFAM" id="SSF82714">
    <property type="entry name" value="Multidrug efflux transporter AcrB TolC docking domain, DN and DC subdomains"/>
    <property type="match status" value="2"/>
</dbReference>
<dbReference type="PANTHER" id="PTHR32063:SF18">
    <property type="entry name" value="CATION EFFLUX SYSTEM PROTEIN"/>
    <property type="match status" value="1"/>
</dbReference>
<feature type="transmembrane region" description="Helical" evidence="1">
    <location>
        <begin position="460"/>
        <end position="483"/>
    </location>
</feature>
<dbReference type="Gene3D" id="3.30.70.1430">
    <property type="entry name" value="Multidrug efflux transporter AcrB pore domain"/>
    <property type="match status" value="2"/>
</dbReference>
<dbReference type="EMBL" id="CP000155">
    <property type="protein sequence ID" value="ABC33226.1"/>
    <property type="molecule type" value="Genomic_DNA"/>
</dbReference>
<dbReference type="InterPro" id="IPR027463">
    <property type="entry name" value="AcrB_DN_DC_subdom"/>
</dbReference>
<accession>Q2S7Z8</accession>
<protein>
    <submittedName>
        <fullName evidence="2">Cation/multidrug efflux pump</fullName>
    </submittedName>
</protein>
<dbReference type="KEGG" id="hch:HCH_06591"/>
<evidence type="ECO:0000313" key="3">
    <source>
        <dbReference type="Proteomes" id="UP000000238"/>
    </source>
</evidence>
<evidence type="ECO:0000313" key="2">
    <source>
        <dbReference type="EMBL" id="ABC33226.1"/>
    </source>
</evidence>
<feature type="transmembrane region" description="Helical" evidence="1">
    <location>
        <begin position="986"/>
        <end position="1009"/>
    </location>
</feature>
<dbReference type="GO" id="GO:0042910">
    <property type="term" value="F:xenobiotic transmembrane transporter activity"/>
    <property type="evidence" value="ECO:0007669"/>
    <property type="project" value="TreeGrafter"/>
</dbReference>
<feature type="transmembrane region" description="Helical" evidence="1">
    <location>
        <begin position="386"/>
        <end position="407"/>
    </location>
</feature>
<dbReference type="Gene3D" id="3.30.2090.10">
    <property type="entry name" value="Multidrug efflux transporter AcrB TolC docking domain, DN and DC subdomains"/>
    <property type="match status" value="2"/>
</dbReference>
<feature type="transmembrane region" description="Helical" evidence="1">
    <location>
        <begin position="341"/>
        <end position="374"/>
    </location>
</feature>
<dbReference type="eggNOG" id="COG0841">
    <property type="taxonomic scope" value="Bacteria"/>
</dbReference>
<dbReference type="PANTHER" id="PTHR32063">
    <property type="match status" value="1"/>
</dbReference>
<sequence length="1039" mass="113566">MRLPELAIRNHAFAWVAVLLLLGLGLVSFLTMPRSEDPQFDFPTTLTTVLYPGATPVDMERLVVDPIEDAINELEDLKSVYTEIEDGLVLVRTEFLYGSDPEDKFEDVVGAIQSIRSELPPDLARLKTEKLSPADVNILQIALVSGSASTKEFKYYAERLETRLERVSGVKRVDVKGLADLEVQVKADWVLLRRHGVSLDELAEVVRRTAQNLPGGYVNGDDRRFNVRTSGDYKDIETLSRTVVRARDGHAVYIGDLADIRLQDSTPTYSARYQGEPAVFITVVQRKGSNIFDVMAGVKTTLDSFAAELPDNFQTHLAHDQSVSVNERVDGFFENLWQGLLLVAVVVLTSLGARAAFVIVLAIPFSILIGLGWLDLTGFGLQQMSIVGLVIALGLLVDNAIVVTENVERYLRQGDNREDAAIKGTSQVGWAVVSGTVTTVLAFLPILLLQSGSGTFIRSMPVTVILTLAASLLIALTITPLLASRFLKGGGASSSRPGWLLRALTSFAEGPYARGLAWSLRHPWLVLIISAVFLAGALSLFGQVGVSLFPKAEKSMILVNVETPEGSTFESTRKAAQEVEQYLMEQPGVNAVATNIGKSNPRVYYNTMDSKQQPNYAQLLVQLTPRPYQEIEQWVSEQREHYKTFADAQVRFKEFHQGPPVQAPITIRVTGDNIEHLRQAAQDVSDIIANTDGAINVDAPISRHKVDLRVNINRDKAAFHHVSLDAIDRTVRGGLVGLNVGSLRDDEGEDYPIIVTARERAEPELDQFQRMMVANTEGVLTPLIQVADIELETAVPKFQHYNLERMAMVTADIKPGYQTEAVTNAIVDKLDAYSWPQGVHYTVGGEQENRKESFGGMAKALLVAVVGIFAVLVMQFRSFSQPLIIFAALPFAIIGAILGLYFTGNTFSFTAFVGLTSLVGIVVNNSIILVDYANQIRGEGVSVSEAMARSARTRLIPILLTSLTTIGGLTPLTLTGSSMWAPMGWTIIGGLTTSTLLTLFVVPALYRLFEGSGRQVKSLSDAQISGRDGEAVTTYSATP</sequence>
<feature type="transmembrane region" description="Helical" evidence="1">
    <location>
        <begin position="909"/>
        <end position="934"/>
    </location>
</feature>
<keyword evidence="1" id="KW-1133">Transmembrane helix</keyword>
<dbReference type="HOGENOM" id="CLU_002755_1_2_6"/>
<dbReference type="Gene3D" id="1.20.1640.10">
    <property type="entry name" value="Multidrug efflux transporter AcrB transmembrane domain"/>
    <property type="match status" value="2"/>
</dbReference>
<dbReference type="Gene3D" id="3.30.70.1320">
    <property type="entry name" value="Multidrug efflux transporter AcrB pore domain like"/>
    <property type="match status" value="1"/>
</dbReference>
<dbReference type="OrthoDB" id="9757940at2"/>
<name>Q2S7Z8_HAHCH</name>